<reference evidence="2 3" key="1">
    <citation type="submission" date="2021-01" db="EMBL/GenBank/DDBJ databases">
        <title>Whole genome shotgun sequence of Actinoplanes palleronii NBRC 14916.</title>
        <authorList>
            <person name="Komaki H."/>
            <person name="Tamura T."/>
        </authorList>
    </citation>
    <scope>NUCLEOTIDE SEQUENCE [LARGE SCALE GENOMIC DNA]</scope>
    <source>
        <strain evidence="2 3">NBRC 14916</strain>
    </source>
</reference>
<keyword evidence="3" id="KW-1185">Reference proteome</keyword>
<evidence type="ECO:0000313" key="2">
    <source>
        <dbReference type="EMBL" id="GIE65813.1"/>
    </source>
</evidence>
<sequence>MPLEFLADRNIGRRVVAALRDVGERVHTLADVFGEPASQQVEDVSWIAYAGSQGWAALTKDKRIRHVTSEREAVAAHRVCLFALSNANLSFAEMAAAFLAGLRQMHMICAANPAGGIWVVHRDGRVDSLWIPGED</sequence>
<proteinExistence type="predicted"/>
<dbReference type="Pfam" id="PF18478">
    <property type="entry name" value="PIN_10"/>
    <property type="match status" value="1"/>
</dbReference>
<evidence type="ECO:0000313" key="3">
    <source>
        <dbReference type="Proteomes" id="UP000624709"/>
    </source>
</evidence>
<gene>
    <name evidence="2" type="ORF">Apa02nite_019210</name>
</gene>
<dbReference type="Proteomes" id="UP000624709">
    <property type="component" value="Unassembled WGS sequence"/>
</dbReference>
<accession>A0ABQ4B574</accession>
<feature type="domain" description="VapC45 PIN like" evidence="1">
    <location>
        <begin position="4"/>
        <end position="85"/>
    </location>
</feature>
<protein>
    <recommendedName>
        <fullName evidence="1">VapC45 PIN like domain-containing protein</fullName>
    </recommendedName>
</protein>
<dbReference type="RefSeq" id="WP_203824718.1">
    <property type="nucleotide sequence ID" value="NZ_BAAATY010000002.1"/>
</dbReference>
<name>A0ABQ4B574_9ACTN</name>
<dbReference type="EMBL" id="BOMS01000025">
    <property type="protein sequence ID" value="GIE65813.1"/>
    <property type="molecule type" value="Genomic_DNA"/>
</dbReference>
<comment type="caution">
    <text evidence="2">The sequence shown here is derived from an EMBL/GenBank/DDBJ whole genome shotgun (WGS) entry which is preliminary data.</text>
</comment>
<evidence type="ECO:0000259" key="1">
    <source>
        <dbReference type="Pfam" id="PF18478"/>
    </source>
</evidence>
<organism evidence="2 3">
    <name type="scientific">Actinoplanes palleronii</name>
    <dbReference type="NCBI Taxonomy" id="113570"/>
    <lineage>
        <taxon>Bacteria</taxon>
        <taxon>Bacillati</taxon>
        <taxon>Actinomycetota</taxon>
        <taxon>Actinomycetes</taxon>
        <taxon>Micromonosporales</taxon>
        <taxon>Micromonosporaceae</taxon>
        <taxon>Actinoplanes</taxon>
    </lineage>
</organism>
<dbReference type="InterPro" id="IPR041375">
    <property type="entry name" value="VapC45_PIN-like"/>
</dbReference>